<evidence type="ECO:0000256" key="1">
    <source>
        <dbReference type="SAM" id="MobiDB-lite"/>
    </source>
</evidence>
<protein>
    <submittedName>
        <fullName evidence="2">Uncharacterized protein</fullName>
    </submittedName>
</protein>
<reference evidence="2" key="1">
    <citation type="journal article" date="2020" name="Nature">
        <title>Giant virus diversity and host interactions through global metagenomics.</title>
        <authorList>
            <person name="Schulz F."/>
            <person name="Roux S."/>
            <person name="Paez-Espino D."/>
            <person name="Jungbluth S."/>
            <person name="Walsh D.A."/>
            <person name="Denef V.J."/>
            <person name="McMahon K.D."/>
            <person name="Konstantinidis K.T."/>
            <person name="Eloe-Fadrosh E.A."/>
            <person name="Kyrpides N.C."/>
            <person name="Woyke T."/>
        </authorList>
    </citation>
    <scope>NUCLEOTIDE SEQUENCE</scope>
    <source>
        <strain evidence="2">GVMAG-M-3300025626-8</strain>
    </source>
</reference>
<sequence>MNMYSKISEYVKPYKDYEQMPFQKVPEKVKQAHLKHMLKHAPQIAKLLNLKITQLPMMNTAEAENQIVILQDNSTQKIWYLFSLATVMSHVDNEDNVQFPAFIEKERKQLRKQNPMFAPQDQSLVYLINVMKNNNTKKYPFSKKPFFLASKYGGILLNIVPVVRNKNGMSTYKINLLSLGYYAHPTTKDRLKNISSYGESNKENLMKMVQFSQFQTPRPEWKLMDASQKSGVPFYMLFLNTALKPGGVAPSRSKVGTYNKFVTYPESAYQLVNALYKLPNNTKKRLVHELGDGTNSVLSRIVKSESFLNVKLHSDINKRYKSSNPHVKKRPVQKRITSQDNLALIMRGWGQKGSQAANKKKKSYHLKSYTHGNLKKVPGLEPSTHLTPAEIKHSMKPPGRIRFAPDPVFEPRRAIIKARPQKAPRNALVRKSLQKPRVRSTPARYRNPNMLLY</sequence>
<feature type="region of interest" description="Disordered" evidence="1">
    <location>
        <begin position="434"/>
        <end position="453"/>
    </location>
</feature>
<dbReference type="AlphaFoldDB" id="A0A6C0J0M8"/>
<organism evidence="2">
    <name type="scientific">viral metagenome</name>
    <dbReference type="NCBI Taxonomy" id="1070528"/>
    <lineage>
        <taxon>unclassified sequences</taxon>
        <taxon>metagenomes</taxon>
        <taxon>organismal metagenomes</taxon>
    </lineage>
</organism>
<evidence type="ECO:0000313" key="2">
    <source>
        <dbReference type="EMBL" id="QHT98226.1"/>
    </source>
</evidence>
<dbReference type="EMBL" id="MN740290">
    <property type="protein sequence ID" value="QHT98226.1"/>
    <property type="molecule type" value="Genomic_DNA"/>
</dbReference>
<name>A0A6C0J0M8_9ZZZZ</name>
<proteinExistence type="predicted"/>
<accession>A0A6C0J0M8</accession>